<keyword evidence="2" id="KW-1003">Cell membrane</keyword>
<dbReference type="Proteomes" id="UP000001589">
    <property type="component" value="Chromosome"/>
</dbReference>
<dbReference type="AlphaFoldDB" id="A2BZ17"/>
<accession>A2BZ17</accession>
<keyword evidence="6" id="KW-0813">Transport</keyword>
<dbReference type="GO" id="GO:0005886">
    <property type="term" value="C:plasma membrane"/>
    <property type="evidence" value="ECO:0007669"/>
    <property type="project" value="UniProtKB-SubCell"/>
</dbReference>
<evidence type="ECO:0000256" key="5">
    <source>
        <dbReference type="ARBA" id="ARBA00023136"/>
    </source>
</evidence>
<evidence type="ECO:0000256" key="1">
    <source>
        <dbReference type="ARBA" id="ARBA00004651"/>
    </source>
</evidence>
<sequence>MNVLSSLFLGICVALSPTNNNFLLLFSVGFLGCLSTFSSFIYQLFNLIQKRKYLNLIFYYIEVFVLSFLFFSLGYFIILILKN</sequence>
<dbReference type="Pfam" id="PF02537">
    <property type="entry name" value="CRCB"/>
    <property type="match status" value="1"/>
</dbReference>
<dbReference type="STRING" id="167542.P9515_18211"/>
<evidence type="ECO:0000256" key="7">
    <source>
        <dbReference type="ARBA" id="ARBA00035120"/>
    </source>
</evidence>
<organism evidence="11 12">
    <name type="scientific">Prochlorococcus marinus (strain MIT 9515)</name>
    <dbReference type="NCBI Taxonomy" id="167542"/>
    <lineage>
        <taxon>Bacteria</taxon>
        <taxon>Bacillati</taxon>
        <taxon>Cyanobacteriota</taxon>
        <taxon>Cyanophyceae</taxon>
        <taxon>Synechococcales</taxon>
        <taxon>Prochlorococcaceae</taxon>
        <taxon>Prochlorococcus</taxon>
    </lineage>
</organism>
<protein>
    <recommendedName>
        <fullName evidence="10">Fluoride-specific ion channel</fullName>
    </recommendedName>
</protein>
<keyword evidence="3 10" id="KW-0812">Transmembrane</keyword>
<evidence type="ECO:0000256" key="3">
    <source>
        <dbReference type="ARBA" id="ARBA00022692"/>
    </source>
</evidence>
<evidence type="ECO:0000256" key="10">
    <source>
        <dbReference type="RuleBase" id="RU004340"/>
    </source>
</evidence>
<evidence type="ECO:0000256" key="4">
    <source>
        <dbReference type="ARBA" id="ARBA00022989"/>
    </source>
</evidence>
<comment type="catalytic activity">
    <reaction evidence="8">
        <text>fluoride(in) = fluoride(out)</text>
        <dbReference type="Rhea" id="RHEA:76159"/>
        <dbReference type="ChEBI" id="CHEBI:17051"/>
    </reaction>
    <physiologicalReaction direction="left-to-right" evidence="8">
        <dbReference type="Rhea" id="RHEA:76160"/>
    </physiologicalReaction>
</comment>
<name>A2BZ17_PROM5</name>
<dbReference type="EMBL" id="CP000552">
    <property type="protein sequence ID" value="ABM73028.1"/>
    <property type="molecule type" value="Genomic_DNA"/>
</dbReference>
<keyword evidence="6" id="KW-0407">Ion channel</keyword>
<comment type="similarity">
    <text evidence="7 10">Belongs to the fluoride channel Fluc/FEX (TC 1.A.43) family.</text>
</comment>
<evidence type="ECO:0000313" key="12">
    <source>
        <dbReference type="Proteomes" id="UP000001589"/>
    </source>
</evidence>
<reference evidence="11 12" key="1">
    <citation type="journal article" date="2007" name="PLoS Genet.">
        <title>Patterns and implications of gene gain and loss in the evolution of Prochlorococcus.</title>
        <authorList>
            <person name="Kettler G.C."/>
            <person name="Martiny A.C."/>
            <person name="Huang K."/>
            <person name="Zucker J."/>
            <person name="Coleman M.L."/>
            <person name="Rodrigue S."/>
            <person name="Chen F."/>
            <person name="Lapidus A."/>
            <person name="Ferriera S."/>
            <person name="Johnson J."/>
            <person name="Steglich C."/>
            <person name="Church G.M."/>
            <person name="Richardson P."/>
            <person name="Chisholm S.W."/>
        </authorList>
    </citation>
    <scope>NUCLEOTIDE SEQUENCE [LARGE SCALE GENOMIC DNA]</scope>
    <source>
        <strain evidence="11 12">MIT 9515</strain>
    </source>
</reference>
<dbReference type="KEGG" id="pmc:P9515_18211"/>
<dbReference type="HOGENOM" id="CLU_2539845_0_0_3"/>
<feature type="transmembrane region" description="Helical" evidence="10">
    <location>
        <begin position="57"/>
        <end position="81"/>
    </location>
</feature>
<evidence type="ECO:0000256" key="6">
    <source>
        <dbReference type="ARBA" id="ARBA00023303"/>
    </source>
</evidence>
<gene>
    <name evidence="11" type="ordered locus">P9515_18211</name>
</gene>
<evidence type="ECO:0000256" key="9">
    <source>
        <dbReference type="ARBA" id="ARBA00049940"/>
    </source>
</evidence>
<comment type="function">
    <text evidence="9">Fluoride-specific ion channel. Important for reducing fluoride concentration in the cell, thus reducing its toxicity.</text>
</comment>
<keyword evidence="4 10" id="KW-1133">Transmembrane helix</keyword>
<evidence type="ECO:0000256" key="2">
    <source>
        <dbReference type="ARBA" id="ARBA00022475"/>
    </source>
</evidence>
<comment type="subcellular location">
    <subcellularLocation>
        <location evidence="1">Cell membrane</location>
        <topology evidence="1">Multi-pass membrane protein</topology>
    </subcellularLocation>
</comment>
<comment type="caution">
    <text evidence="10">Lacks conserved residue(s) required for the propagation of feature annotation.</text>
</comment>
<evidence type="ECO:0000313" key="11">
    <source>
        <dbReference type="EMBL" id="ABM73028.1"/>
    </source>
</evidence>
<keyword evidence="5 10" id="KW-0472">Membrane</keyword>
<dbReference type="InterPro" id="IPR003691">
    <property type="entry name" value="FluC"/>
</dbReference>
<dbReference type="GO" id="GO:0034220">
    <property type="term" value="P:monoatomic ion transmembrane transport"/>
    <property type="evidence" value="ECO:0007669"/>
    <property type="project" value="UniProtKB-KW"/>
</dbReference>
<keyword evidence="6" id="KW-0406">Ion transport</keyword>
<feature type="transmembrane region" description="Helical" evidence="10">
    <location>
        <begin position="24"/>
        <end position="45"/>
    </location>
</feature>
<proteinExistence type="inferred from homology"/>
<evidence type="ECO:0000256" key="8">
    <source>
        <dbReference type="ARBA" id="ARBA00035585"/>
    </source>
</evidence>